<protein>
    <recommendedName>
        <fullName evidence="2">Histidine kinase/HSP90-like ATPase domain-containing protein</fullName>
    </recommendedName>
</protein>
<dbReference type="Proteomes" id="UP000239322">
    <property type="component" value="Unassembled WGS sequence"/>
</dbReference>
<dbReference type="GO" id="GO:0004674">
    <property type="term" value="F:protein serine/threonine kinase activity"/>
    <property type="evidence" value="ECO:0007669"/>
    <property type="project" value="UniProtKB-KW"/>
</dbReference>
<dbReference type="Gene3D" id="3.30.565.10">
    <property type="entry name" value="Histidine kinase-like ATPase, C-terminal domain"/>
    <property type="match status" value="1"/>
</dbReference>
<dbReference type="OrthoDB" id="3473697at2"/>
<evidence type="ECO:0000313" key="4">
    <source>
        <dbReference type="Proteomes" id="UP000239322"/>
    </source>
</evidence>
<dbReference type="EMBL" id="PVLV01000629">
    <property type="protein sequence ID" value="PRH75917.1"/>
    <property type="molecule type" value="Genomic_DNA"/>
</dbReference>
<organism evidence="3 4">
    <name type="scientific">Streptomyces solincola</name>
    <dbReference type="NCBI Taxonomy" id="2100817"/>
    <lineage>
        <taxon>Bacteria</taxon>
        <taxon>Bacillati</taxon>
        <taxon>Actinomycetota</taxon>
        <taxon>Actinomycetes</taxon>
        <taxon>Kitasatosporales</taxon>
        <taxon>Streptomycetaceae</taxon>
        <taxon>Streptomyces</taxon>
    </lineage>
</organism>
<feature type="domain" description="Histidine kinase/HSP90-like ATPase" evidence="2">
    <location>
        <begin position="61"/>
        <end position="174"/>
    </location>
</feature>
<accession>A0A2S9PNJ1</accession>
<dbReference type="InterPro" id="IPR003594">
    <property type="entry name" value="HATPase_dom"/>
</dbReference>
<reference evidence="3 4" key="1">
    <citation type="submission" date="2018-03" db="EMBL/GenBank/DDBJ databases">
        <title>Novel Streptomyces sp. from soil.</title>
        <authorList>
            <person name="Tan G.Y.A."/>
            <person name="Lee Z.Y."/>
        </authorList>
    </citation>
    <scope>NUCLEOTIDE SEQUENCE [LARGE SCALE GENOMIC DNA]</scope>
    <source>
        <strain evidence="3 4">ST5x</strain>
    </source>
</reference>
<sequence length="186" mass="20643">MCPTFLLAALASERRPKRLERWGSSGHKLRPAAFTWSRRQGIPTKGAVVAVVFEWAQRFSSTRRGARLARRLAVLVLDEWGVPHDHDVSERVALIVAELAANAVTHGRVAGRDFELRVTAPEGVVRVAVSDAREDRLPVLRSDHGEDGGYGLHLIEALSDRWGTEPRSVGKTVWAEVARKEEGQRV</sequence>
<keyword evidence="1" id="KW-0418">Kinase</keyword>
<gene>
    <name evidence="3" type="ORF">C6N75_28430</name>
</gene>
<dbReference type="AlphaFoldDB" id="A0A2S9PNJ1"/>
<comment type="caution">
    <text evidence="3">The sequence shown here is derived from an EMBL/GenBank/DDBJ whole genome shotgun (WGS) entry which is preliminary data.</text>
</comment>
<dbReference type="InterPro" id="IPR036890">
    <property type="entry name" value="HATPase_C_sf"/>
</dbReference>
<keyword evidence="4" id="KW-1185">Reference proteome</keyword>
<evidence type="ECO:0000256" key="1">
    <source>
        <dbReference type="ARBA" id="ARBA00022527"/>
    </source>
</evidence>
<dbReference type="SUPFAM" id="SSF55874">
    <property type="entry name" value="ATPase domain of HSP90 chaperone/DNA topoisomerase II/histidine kinase"/>
    <property type="match status" value="1"/>
</dbReference>
<evidence type="ECO:0000259" key="2">
    <source>
        <dbReference type="Pfam" id="PF13581"/>
    </source>
</evidence>
<dbReference type="PANTHER" id="PTHR35526">
    <property type="entry name" value="ANTI-SIGMA-F FACTOR RSBW-RELATED"/>
    <property type="match status" value="1"/>
</dbReference>
<evidence type="ECO:0000313" key="3">
    <source>
        <dbReference type="EMBL" id="PRH75917.1"/>
    </source>
</evidence>
<keyword evidence="1" id="KW-0723">Serine/threonine-protein kinase</keyword>
<dbReference type="CDD" id="cd16936">
    <property type="entry name" value="HATPase_RsbW-like"/>
    <property type="match status" value="1"/>
</dbReference>
<keyword evidence="1" id="KW-0808">Transferase</keyword>
<dbReference type="InterPro" id="IPR050267">
    <property type="entry name" value="Anti-sigma-factor_SerPK"/>
</dbReference>
<dbReference type="PANTHER" id="PTHR35526:SF3">
    <property type="entry name" value="ANTI-SIGMA-F FACTOR RSBW"/>
    <property type="match status" value="1"/>
</dbReference>
<dbReference type="Pfam" id="PF13581">
    <property type="entry name" value="HATPase_c_2"/>
    <property type="match status" value="1"/>
</dbReference>
<name>A0A2S9PNJ1_9ACTN</name>
<proteinExistence type="predicted"/>